<gene>
    <name evidence="1" type="ORF">LNINA_LOCUS2370</name>
</gene>
<evidence type="ECO:0000313" key="1">
    <source>
        <dbReference type="EMBL" id="CAK1542476.1"/>
    </source>
</evidence>
<protein>
    <submittedName>
        <fullName evidence="1">Uncharacterized protein</fullName>
    </submittedName>
</protein>
<reference evidence="1 2" key="1">
    <citation type="submission" date="2023-11" db="EMBL/GenBank/DDBJ databases">
        <authorList>
            <person name="Okamura Y."/>
        </authorList>
    </citation>
    <scope>NUCLEOTIDE SEQUENCE [LARGE SCALE GENOMIC DNA]</scope>
</reference>
<dbReference type="EMBL" id="CAVLEF010000003">
    <property type="protein sequence ID" value="CAK1542476.1"/>
    <property type="molecule type" value="Genomic_DNA"/>
</dbReference>
<proteinExistence type="predicted"/>
<accession>A0AAV1J1R5</accession>
<comment type="caution">
    <text evidence="1">The sequence shown here is derived from an EMBL/GenBank/DDBJ whole genome shotgun (WGS) entry which is preliminary data.</text>
</comment>
<name>A0AAV1J1R5_9NEOP</name>
<dbReference type="AlphaFoldDB" id="A0AAV1J1R5"/>
<sequence length="87" mass="9420">MPTDGQATDLTIIDLTLTTSDLTLAHITVMGNQMCLIGNTTGRFKDPTANMDLTTALDVDVNLSLHPVIFTAIEDHAGNTEYITDRL</sequence>
<dbReference type="Proteomes" id="UP001497472">
    <property type="component" value="Unassembled WGS sequence"/>
</dbReference>
<organism evidence="1 2">
    <name type="scientific">Leptosia nina</name>
    <dbReference type="NCBI Taxonomy" id="320188"/>
    <lineage>
        <taxon>Eukaryota</taxon>
        <taxon>Metazoa</taxon>
        <taxon>Ecdysozoa</taxon>
        <taxon>Arthropoda</taxon>
        <taxon>Hexapoda</taxon>
        <taxon>Insecta</taxon>
        <taxon>Pterygota</taxon>
        <taxon>Neoptera</taxon>
        <taxon>Endopterygota</taxon>
        <taxon>Lepidoptera</taxon>
        <taxon>Glossata</taxon>
        <taxon>Ditrysia</taxon>
        <taxon>Papilionoidea</taxon>
        <taxon>Pieridae</taxon>
        <taxon>Pierinae</taxon>
        <taxon>Leptosia</taxon>
    </lineage>
</organism>
<keyword evidence="2" id="KW-1185">Reference proteome</keyword>
<evidence type="ECO:0000313" key="2">
    <source>
        <dbReference type="Proteomes" id="UP001497472"/>
    </source>
</evidence>